<dbReference type="Proteomes" id="UP000007350">
    <property type="component" value="Unassembled WGS sequence"/>
</dbReference>
<comment type="caution">
    <text evidence="1">The sequence shown here is derived from an EMBL/GenBank/DDBJ whole genome shotgun (WGS) entry which is preliminary data.</text>
</comment>
<dbReference type="AlphaFoldDB" id="K2NPH4"/>
<name>K2NPH4_TRYCR</name>
<organism evidence="1 2">
    <name type="scientific">Trypanosoma cruzi marinkellei</name>
    <dbReference type="NCBI Taxonomy" id="85056"/>
    <lineage>
        <taxon>Eukaryota</taxon>
        <taxon>Discoba</taxon>
        <taxon>Euglenozoa</taxon>
        <taxon>Kinetoplastea</taxon>
        <taxon>Metakinetoplastina</taxon>
        <taxon>Trypanosomatida</taxon>
        <taxon>Trypanosomatidae</taxon>
        <taxon>Trypanosoma</taxon>
        <taxon>Schizotrypanum</taxon>
    </lineage>
</organism>
<accession>K2NPH4</accession>
<evidence type="ECO:0000313" key="2">
    <source>
        <dbReference type="Proteomes" id="UP000007350"/>
    </source>
</evidence>
<gene>
    <name evidence="1" type="ORF">MOQ_000020</name>
</gene>
<keyword evidence="2" id="KW-1185">Reference proteome</keyword>
<protein>
    <submittedName>
        <fullName evidence="1">Uncharacterized protein</fullName>
    </submittedName>
</protein>
<feature type="non-terminal residue" evidence="1">
    <location>
        <position position="45"/>
    </location>
</feature>
<evidence type="ECO:0000313" key="1">
    <source>
        <dbReference type="EMBL" id="EKF39749.1"/>
    </source>
</evidence>
<dbReference type="EMBL" id="AHKC01000043">
    <property type="protein sequence ID" value="EKF39749.1"/>
    <property type="molecule type" value="Genomic_DNA"/>
</dbReference>
<sequence length="45" mass="5827">MRTNYCERCCFHHLRRSYQWALRRWEKLRNVMWMSRRQFSDPPPP</sequence>
<reference evidence="1 2" key="1">
    <citation type="journal article" date="2012" name="BMC Genomics">
        <title>Comparative genomic analysis of human infective Trypanosoma cruzi lineages with the bat-restricted subspecies T. cruzi marinkellei.</title>
        <authorList>
            <person name="Franzen O."/>
            <person name="Talavera-Lopez C."/>
            <person name="Ochaya S."/>
            <person name="Butler C.E."/>
            <person name="Messenger L.A."/>
            <person name="Lewis M.D."/>
            <person name="Llewellyn M.S."/>
            <person name="Marinkelle C.J."/>
            <person name="Tyler K.M."/>
            <person name="Miles M.A."/>
            <person name="Andersson B."/>
        </authorList>
    </citation>
    <scope>NUCLEOTIDE SEQUENCE [LARGE SCALE GENOMIC DNA]</scope>
    <source>
        <strain evidence="1 2">B7</strain>
    </source>
</reference>
<proteinExistence type="predicted"/>